<keyword evidence="3" id="KW-0479">Metal-binding</keyword>
<comment type="cofactor">
    <cofactor evidence="1">
        <name>Fe(2+)</name>
        <dbReference type="ChEBI" id="CHEBI:29033"/>
    </cofactor>
</comment>
<dbReference type="Pfam" id="PF13621">
    <property type="entry name" value="Cupin_8"/>
    <property type="match status" value="1"/>
</dbReference>
<dbReference type="SMART" id="SM00558">
    <property type="entry name" value="JmjC"/>
    <property type="match status" value="1"/>
</dbReference>
<dbReference type="GO" id="GO:0051864">
    <property type="term" value="F:histone H3K36 demethylase activity"/>
    <property type="evidence" value="ECO:0007669"/>
    <property type="project" value="TreeGrafter"/>
</dbReference>
<reference evidence="8 9" key="1">
    <citation type="journal article" date="2017" name="PLoS Biol.">
        <title>The sea cucumber genome provides insights into morphological evolution and visceral regeneration.</title>
        <authorList>
            <person name="Zhang X."/>
            <person name="Sun L."/>
            <person name="Yuan J."/>
            <person name="Sun Y."/>
            <person name="Gao Y."/>
            <person name="Zhang L."/>
            <person name="Li S."/>
            <person name="Dai H."/>
            <person name="Hamel J.F."/>
            <person name="Liu C."/>
            <person name="Yu Y."/>
            <person name="Liu S."/>
            <person name="Lin W."/>
            <person name="Guo K."/>
            <person name="Jin S."/>
            <person name="Xu P."/>
            <person name="Storey K.B."/>
            <person name="Huan P."/>
            <person name="Zhang T."/>
            <person name="Zhou Y."/>
            <person name="Zhang J."/>
            <person name="Lin C."/>
            <person name="Li X."/>
            <person name="Xing L."/>
            <person name="Huo D."/>
            <person name="Sun M."/>
            <person name="Wang L."/>
            <person name="Mercier A."/>
            <person name="Li F."/>
            <person name="Yang H."/>
            <person name="Xiang J."/>
        </authorList>
    </citation>
    <scope>NUCLEOTIDE SEQUENCE [LARGE SCALE GENOMIC DNA]</scope>
    <source>
        <strain evidence="8">Shaxun</strain>
        <tissue evidence="8">Muscle</tissue>
    </source>
</reference>
<dbReference type="SUPFAM" id="SSF51197">
    <property type="entry name" value="Clavaminate synthase-like"/>
    <property type="match status" value="1"/>
</dbReference>
<evidence type="ECO:0000313" key="9">
    <source>
        <dbReference type="Proteomes" id="UP000230750"/>
    </source>
</evidence>
<dbReference type="Gene3D" id="2.60.120.10">
    <property type="entry name" value="Jelly Rolls"/>
    <property type="match status" value="1"/>
</dbReference>
<comment type="subcellular location">
    <subcellularLocation>
        <location evidence="2">Nucleus</location>
    </subcellularLocation>
</comment>
<keyword evidence="9" id="KW-1185">Reference proteome</keyword>
<dbReference type="PANTHER" id="PTHR12461:SF106">
    <property type="entry name" value="BIFUNCTIONAL PEPTIDASE AND ARGINYL-HYDROXYLASE JMJD5"/>
    <property type="match status" value="1"/>
</dbReference>
<gene>
    <name evidence="8" type="ORF">BSL78_27873</name>
</gene>
<dbReference type="STRING" id="307972.A0A2G8JHW1"/>
<evidence type="ECO:0000256" key="4">
    <source>
        <dbReference type="ARBA" id="ARBA00023002"/>
    </source>
</evidence>
<dbReference type="GO" id="GO:0005634">
    <property type="term" value="C:nucleus"/>
    <property type="evidence" value="ECO:0007669"/>
    <property type="project" value="UniProtKB-SubCell"/>
</dbReference>
<dbReference type="GO" id="GO:0046872">
    <property type="term" value="F:metal ion binding"/>
    <property type="evidence" value="ECO:0007669"/>
    <property type="project" value="UniProtKB-KW"/>
</dbReference>
<accession>A0A2G8JHW1</accession>
<proteinExistence type="predicted"/>
<dbReference type="InterPro" id="IPR041667">
    <property type="entry name" value="Cupin_8"/>
</dbReference>
<dbReference type="Proteomes" id="UP000230750">
    <property type="component" value="Unassembled WGS sequence"/>
</dbReference>
<evidence type="ECO:0000256" key="1">
    <source>
        <dbReference type="ARBA" id="ARBA00001954"/>
    </source>
</evidence>
<evidence type="ECO:0000313" key="8">
    <source>
        <dbReference type="EMBL" id="PIK35298.1"/>
    </source>
</evidence>
<dbReference type="OrthoDB" id="47172at2759"/>
<keyword evidence="4" id="KW-0560">Oxidoreductase</keyword>
<organism evidence="8 9">
    <name type="scientific">Stichopus japonicus</name>
    <name type="common">Sea cucumber</name>
    <dbReference type="NCBI Taxonomy" id="307972"/>
    <lineage>
        <taxon>Eukaryota</taxon>
        <taxon>Metazoa</taxon>
        <taxon>Echinodermata</taxon>
        <taxon>Eleutherozoa</taxon>
        <taxon>Echinozoa</taxon>
        <taxon>Holothuroidea</taxon>
        <taxon>Aspidochirotacea</taxon>
        <taxon>Aspidochirotida</taxon>
        <taxon>Stichopodidae</taxon>
        <taxon>Apostichopus</taxon>
    </lineage>
</organism>
<protein>
    <recommendedName>
        <fullName evidence="7">JmjC domain-containing protein</fullName>
    </recommendedName>
</protein>
<dbReference type="PANTHER" id="PTHR12461">
    <property type="entry name" value="HYPOXIA-INDUCIBLE FACTOR 1 ALPHA INHIBITOR-RELATED"/>
    <property type="match status" value="1"/>
</dbReference>
<dbReference type="InterPro" id="IPR003347">
    <property type="entry name" value="JmjC_dom"/>
</dbReference>
<name>A0A2G8JHW1_STIJA</name>
<evidence type="ECO:0000256" key="2">
    <source>
        <dbReference type="ARBA" id="ARBA00004123"/>
    </source>
</evidence>
<dbReference type="PROSITE" id="PS51184">
    <property type="entry name" value="JMJC"/>
    <property type="match status" value="1"/>
</dbReference>
<evidence type="ECO:0000256" key="3">
    <source>
        <dbReference type="ARBA" id="ARBA00022723"/>
    </source>
</evidence>
<feature type="domain" description="JmjC" evidence="7">
    <location>
        <begin position="1"/>
        <end position="127"/>
    </location>
</feature>
<sequence>MTSDDNTADTDDDEEIDINAWFGPAGTISPLHHDPKHNCLVQVVGEKFVRLYSEEETDKLYPHEGFLLNNTSRVDVENPDLEQFPGFSSAKYLEGILRAGDLLYIPPRCWHYVRSLTSSFSVSFWWQ</sequence>
<comment type="caution">
    <text evidence="8">The sequence shown here is derived from an EMBL/GenBank/DDBJ whole genome shotgun (WGS) entry which is preliminary data.</text>
</comment>
<evidence type="ECO:0000256" key="6">
    <source>
        <dbReference type="ARBA" id="ARBA00023242"/>
    </source>
</evidence>
<dbReference type="AlphaFoldDB" id="A0A2G8JHW1"/>
<evidence type="ECO:0000256" key="5">
    <source>
        <dbReference type="ARBA" id="ARBA00023004"/>
    </source>
</evidence>
<dbReference type="InterPro" id="IPR014710">
    <property type="entry name" value="RmlC-like_jellyroll"/>
</dbReference>
<dbReference type="EMBL" id="MRZV01001935">
    <property type="protein sequence ID" value="PIK35298.1"/>
    <property type="molecule type" value="Genomic_DNA"/>
</dbReference>
<evidence type="ECO:0000259" key="7">
    <source>
        <dbReference type="PROSITE" id="PS51184"/>
    </source>
</evidence>
<keyword evidence="5" id="KW-0408">Iron</keyword>
<keyword evidence="6" id="KW-0539">Nucleus</keyword>